<sequence>MRITELTVIKNLIANINGARERVNQTQLKIASGKEINTVSDNPYIANSIINLKNLISKNEQFQKNIDDAIDILSATSEAVDNFVNTLVDIKSLLVEVSNPARQPDYETYANRLNELFKQMLDAVNTKFKGKYIFNGTKTNVKPFEYNERTGTLLVDLSNDAINFEVNDGVYEKVNFTVDELFGGREIFDVVLGIKNSLKSGVKPDGSLIQRFNELFDFITSQASDVGALMNRFSLLQKQIEKQNVILKELLSIRQDTDMAQQAINLQRDQLILESAYTIAGKIIQKSIIEYLR</sequence>
<accession>A0A0P1MWQ6</accession>
<comment type="function">
    <text evidence="3">Flagellin is the subunit protein which polymerizes to form the filaments of bacterial flagella.</text>
</comment>
<feature type="coiled-coil region" evidence="4">
    <location>
        <begin position="9"/>
        <end position="72"/>
    </location>
</feature>
<keyword evidence="7" id="KW-0966">Cell projection</keyword>
<dbReference type="InterPro" id="IPR001492">
    <property type="entry name" value="Flagellin"/>
</dbReference>
<dbReference type="AlphaFoldDB" id="A0A0P1MWQ6"/>
<dbReference type="InterPro" id="IPR046358">
    <property type="entry name" value="Flagellin_C"/>
</dbReference>
<dbReference type="Proteomes" id="UP000199197">
    <property type="component" value="Unassembled WGS sequence"/>
</dbReference>
<dbReference type="RefSeq" id="WP_092348995.1">
    <property type="nucleotide sequence ID" value="NZ_CZVW01000007.1"/>
</dbReference>
<evidence type="ECO:0000313" key="7">
    <source>
        <dbReference type="EMBL" id="CUT00408.1"/>
    </source>
</evidence>
<keyword evidence="4" id="KW-0175">Coiled coil</keyword>
<evidence type="ECO:0000313" key="8">
    <source>
        <dbReference type="Proteomes" id="UP000199197"/>
    </source>
</evidence>
<dbReference type="Pfam" id="PF00700">
    <property type="entry name" value="Flagellin_C"/>
    <property type="match status" value="1"/>
</dbReference>
<dbReference type="Gene3D" id="1.20.1330.10">
    <property type="entry name" value="f41 fragment of flagellin, N-terminal domain"/>
    <property type="match status" value="1"/>
</dbReference>
<keyword evidence="8" id="KW-1185">Reference proteome</keyword>
<evidence type="ECO:0000259" key="6">
    <source>
        <dbReference type="Pfam" id="PF00700"/>
    </source>
</evidence>
<proteinExistence type="inferred from homology"/>
<comment type="similarity">
    <text evidence="1 3">Belongs to the bacterial flagellin family.</text>
</comment>
<gene>
    <name evidence="7" type="ORF">JGI23_00853</name>
</gene>
<evidence type="ECO:0000256" key="1">
    <source>
        <dbReference type="ARBA" id="ARBA00005709"/>
    </source>
</evidence>
<comment type="subcellular location">
    <subcellularLocation>
        <location evidence="3">Secreted</location>
    </subcellularLocation>
    <subcellularLocation>
        <location evidence="3">Bacterial flagellum</location>
    </subcellularLocation>
</comment>
<dbReference type="GO" id="GO:0005576">
    <property type="term" value="C:extracellular region"/>
    <property type="evidence" value="ECO:0007669"/>
    <property type="project" value="UniProtKB-SubCell"/>
</dbReference>
<dbReference type="Pfam" id="PF00669">
    <property type="entry name" value="Flagellin_N"/>
    <property type="match status" value="1"/>
</dbReference>
<evidence type="ECO:0000256" key="4">
    <source>
        <dbReference type="SAM" id="Coils"/>
    </source>
</evidence>
<feature type="domain" description="Flagellin N-terminal" evidence="5">
    <location>
        <begin position="9"/>
        <end position="139"/>
    </location>
</feature>
<dbReference type="EMBL" id="CZVW01000007">
    <property type="protein sequence ID" value="CUT00408.1"/>
    <property type="molecule type" value="Genomic_DNA"/>
</dbReference>
<dbReference type="PANTHER" id="PTHR42792">
    <property type="entry name" value="FLAGELLIN"/>
    <property type="match status" value="1"/>
</dbReference>
<dbReference type="GO" id="GO:0005198">
    <property type="term" value="F:structural molecule activity"/>
    <property type="evidence" value="ECO:0007669"/>
    <property type="project" value="UniProtKB-UniRule"/>
</dbReference>
<dbReference type="PANTHER" id="PTHR42792:SF1">
    <property type="entry name" value="FLAGELLAR HOOK-ASSOCIATED PROTEIN 3"/>
    <property type="match status" value="1"/>
</dbReference>
<organism evidence="7 8">
    <name type="scientific">Candidatus Chryseopegocella kryptomonas</name>
    <dbReference type="NCBI Taxonomy" id="1633643"/>
    <lineage>
        <taxon>Bacteria</taxon>
        <taxon>Pseudomonadati</taxon>
        <taxon>Candidatus Kryptoniota</taxon>
        <taxon>Candidatus Chryseopegocella</taxon>
    </lineage>
</organism>
<keyword evidence="7" id="KW-0969">Cilium</keyword>
<evidence type="ECO:0000256" key="3">
    <source>
        <dbReference type="RuleBase" id="RU362073"/>
    </source>
</evidence>
<name>A0A0P1MWQ6_9BACT</name>
<keyword evidence="7" id="KW-0282">Flagellum</keyword>
<protein>
    <recommendedName>
        <fullName evidence="3">Flagellin</fullName>
    </recommendedName>
</protein>
<evidence type="ECO:0000256" key="2">
    <source>
        <dbReference type="ARBA" id="ARBA00023143"/>
    </source>
</evidence>
<dbReference type="OrthoDB" id="9758307at2"/>
<keyword evidence="3" id="KW-0964">Secreted</keyword>
<reference evidence="8" key="1">
    <citation type="submission" date="2015-11" db="EMBL/GenBank/DDBJ databases">
        <authorList>
            <person name="Varghese N."/>
        </authorList>
    </citation>
    <scope>NUCLEOTIDE SEQUENCE [LARGE SCALE GENOMIC DNA]</scope>
    <source>
        <strain evidence="8">JGI-23</strain>
    </source>
</reference>
<feature type="domain" description="Flagellin C-terminal" evidence="6">
    <location>
        <begin position="215"/>
        <end position="292"/>
    </location>
</feature>
<dbReference type="InterPro" id="IPR001029">
    <property type="entry name" value="Flagellin_N"/>
</dbReference>
<keyword evidence="2 3" id="KW-0975">Bacterial flagellum</keyword>
<dbReference type="SUPFAM" id="SSF64518">
    <property type="entry name" value="Phase 1 flagellin"/>
    <property type="match status" value="1"/>
</dbReference>
<dbReference type="GO" id="GO:0009288">
    <property type="term" value="C:bacterial-type flagellum"/>
    <property type="evidence" value="ECO:0007669"/>
    <property type="project" value="UniProtKB-SubCell"/>
</dbReference>
<evidence type="ECO:0000259" key="5">
    <source>
        <dbReference type="Pfam" id="PF00669"/>
    </source>
</evidence>